<name>A0A9Q1GNC1_9CARY</name>
<dbReference type="EMBL" id="JAKOGI010002049">
    <property type="protein sequence ID" value="KAJ8423133.1"/>
    <property type="molecule type" value="Genomic_DNA"/>
</dbReference>
<dbReference type="AlphaFoldDB" id="A0A9Q1GNC1"/>
<dbReference type="Proteomes" id="UP001153076">
    <property type="component" value="Unassembled WGS sequence"/>
</dbReference>
<accession>A0A9Q1GNC1</accession>
<dbReference type="Gene3D" id="3.40.50.1820">
    <property type="entry name" value="alpha/beta hydrolase"/>
    <property type="match status" value="1"/>
</dbReference>
<sequence>MTEDSGVLLSAVSQWLSFAGIDGVGLGLGNIPWASCGGLPTLKPPCLALVKLIEDIVRSEHRYSPQRPIYLVGESLGGCLALAVASRNPGINLVLILGNPATSFARSPLQLLSMSQRQLLLAFMEVMQSQTFPSIPFGYPMRGDTLRLLTDAVKRAIGRPPAVDALLQGLHSLSLYYSVIVDILPINTLLWKIEMLKDASAYANSRLNAIKAQTLILTSAGQKTGLALNRGGAGAEGASMASVCDSNCIYVVTDFLCSGRDPLFPSQEEGERLRSLIPNCAIRKFNDKGHFLFLEDGVDLMYTVKGASFYRRGKRHDYASDYLPPNPSDFERVQDNYSQWLSNRELYGNIEFRIIHMAGADGLVVYENMHNIVGSMSTNYANGP</sequence>
<protein>
    <recommendedName>
        <fullName evidence="1">AB hydrolase-1 domain-containing protein</fullName>
    </recommendedName>
</protein>
<reference evidence="2" key="1">
    <citation type="submission" date="2022-04" db="EMBL/GenBank/DDBJ databases">
        <title>Carnegiea gigantea Genome sequencing and assembly v2.</title>
        <authorList>
            <person name="Copetti D."/>
            <person name="Sanderson M.J."/>
            <person name="Burquez A."/>
            <person name="Wojciechowski M.F."/>
        </authorList>
    </citation>
    <scope>NUCLEOTIDE SEQUENCE</scope>
    <source>
        <strain evidence="2">SGP5-SGP5p</strain>
        <tissue evidence="2">Aerial part</tissue>
    </source>
</reference>
<dbReference type="InterPro" id="IPR029058">
    <property type="entry name" value="AB_hydrolase_fold"/>
</dbReference>
<feature type="domain" description="AB hydrolase-1" evidence="1">
    <location>
        <begin position="54"/>
        <end position="296"/>
    </location>
</feature>
<dbReference type="OrthoDB" id="44277at2759"/>
<comment type="caution">
    <text evidence="2">The sequence shown here is derived from an EMBL/GenBank/DDBJ whole genome shotgun (WGS) entry which is preliminary data.</text>
</comment>
<keyword evidence="3" id="KW-1185">Reference proteome</keyword>
<proteinExistence type="predicted"/>
<evidence type="ECO:0000313" key="3">
    <source>
        <dbReference type="Proteomes" id="UP001153076"/>
    </source>
</evidence>
<dbReference type="SUPFAM" id="SSF53474">
    <property type="entry name" value="alpha/beta-Hydrolases"/>
    <property type="match status" value="1"/>
</dbReference>
<gene>
    <name evidence="2" type="ORF">Cgig2_021285</name>
</gene>
<evidence type="ECO:0000313" key="2">
    <source>
        <dbReference type="EMBL" id="KAJ8423133.1"/>
    </source>
</evidence>
<dbReference type="PANTHER" id="PTHR22753">
    <property type="entry name" value="TRANSMEMBRANE PROTEIN 68"/>
    <property type="match status" value="1"/>
</dbReference>
<dbReference type="PANTHER" id="PTHR22753:SF24">
    <property type="entry name" value="ESTERASE_LIPASE_THIOESTERASE FAMILY PROTEIN"/>
    <property type="match status" value="1"/>
</dbReference>
<evidence type="ECO:0000259" key="1">
    <source>
        <dbReference type="Pfam" id="PF00561"/>
    </source>
</evidence>
<organism evidence="2 3">
    <name type="scientific">Carnegiea gigantea</name>
    <dbReference type="NCBI Taxonomy" id="171969"/>
    <lineage>
        <taxon>Eukaryota</taxon>
        <taxon>Viridiplantae</taxon>
        <taxon>Streptophyta</taxon>
        <taxon>Embryophyta</taxon>
        <taxon>Tracheophyta</taxon>
        <taxon>Spermatophyta</taxon>
        <taxon>Magnoliopsida</taxon>
        <taxon>eudicotyledons</taxon>
        <taxon>Gunneridae</taxon>
        <taxon>Pentapetalae</taxon>
        <taxon>Caryophyllales</taxon>
        <taxon>Cactineae</taxon>
        <taxon>Cactaceae</taxon>
        <taxon>Cactoideae</taxon>
        <taxon>Echinocereeae</taxon>
        <taxon>Carnegiea</taxon>
    </lineage>
</organism>
<dbReference type="Pfam" id="PF00561">
    <property type="entry name" value="Abhydrolase_1"/>
    <property type="match status" value="1"/>
</dbReference>
<dbReference type="InterPro" id="IPR000073">
    <property type="entry name" value="AB_hydrolase_1"/>
</dbReference>
<dbReference type="GO" id="GO:0016020">
    <property type="term" value="C:membrane"/>
    <property type="evidence" value="ECO:0007669"/>
    <property type="project" value="TreeGrafter"/>
</dbReference>